<gene>
    <name evidence="1" type="ORF">F8B43_4182</name>
</gene>
<accession>A0A833J1H4</accession>
<dbReference type="AlphaFoldDB" id="A0A833J1H4"/>
<protein>
    <submittedName>
        <fullName evidence="1">Uncharacterized protein</fullName>
    </submittedName>
</protein>
<evidence type="ECO:0000313" key="2">
    <source>
        <dbReference type="Proteomes" id="UP000469949"/>
    </source>
</evidence>
<dbReference type="EMBL" id="WEKV01000018">
    <property type="protein sequence ID" value="KAB7782888.1"/>
    <property type="molecule type" value="Genomic_DNA"/>
</dbReference>
<name>A0A833J1H4_9HYPH</name>
<reference evidence="1 2" key="1">
    <citation type="submission" date="2019-10" db="EMBL/GenBank/DDBJ databases">
        <title>Draft Genome Sequence of the Caffeine Degrading Methylotroph Methylorubrum populi PINKEL.</title>
        <authorList>
            <person name="Dawson S.C."/>
            <person name="Zhang X."/>
            <person name="Wright M.E."/>
            <person name="Sharma G."/>
            <person name="Langner J.T."/>
            <person name="Ditty J.L."/>
            <person name="Subuyuj G.A."/>
        </authorList>
    </citation>
    <scope>NUCLEOTIDE SEQUENCE [LARGE SCALE GENOMIC DNA]</scope>
    <source>
        <strain evidence="1 2">Pinkel</strain>
    </source>
</reference>
<proteinExistence type="predicted"/>
<sequence length="370" mass="39946">MPSLKLLRLARDPSRPSLKARAAALKASAARVLRRAAPAPRPAPGSPEAMAAFHAACTEFDRRTRLGDDEARRLRIGTTLTLWTTDKVRSAIAGDFSGAVSGNEAVAMGGKSRVELQELLVLTLRRDLLFEEASRDTRINEHFALAYPGEAEPVPDTDDNADPVLAAISAHKAAYAAWLPHLKATSEAIPNTANCRECEAAAEEPRSREGEAYEALIGTPPTTLAGLLALADYLPGAVLRNAVVDDDDDGFRALATVCSAVREVARPAAASSLADQILACWRDYGTDVGMGDEEENEVTRALSERRYALIDAAEDLPPTRENVPAKALALAWIAYVEHWRNGQERDAYTSDGRLAFDIDTAICGRLLTEF</sequence>
<dbReference type="Proteomes" id="UP000469949">
    <property type="component" value="Unassembled WGS sequence"/>
</dbReference>
<organism evidence="1 2">
    <name type="scientific">Methylorubrum populi</name>
    <dbReference type="NCBI Taxonomy" id="223967"/>
    <lineage>
        <taxon>Bacteria</taxon>
        <taxon>Pseudomonadati</taxon>
        <taxon>Pseudomonadota</taxon>
        <taxon>Alphaproteobacteria</taxon>
        <taxon>Hyphomicrobiales</taxon>
        <taxon>Methylobacteriaceae</taxon>
        <taxon>Methylorubrum</taxon>
    </lineage>
</organism>
<evidence type="ECO:0000313" key="1">
    <source>
        <dbReference type="EMBL" id="KAB7782888.1"/>
    </source>
</evidence>
<comment type="caution">
    <text evidence="1">The sequence shown here is derived from an EMBL/GenBank/DDBJ whole genome shotgun (WGS) entry which is preliminary data.</text>
</comment>